<accession>A0A2T7NTX7</accession>
<evidence type="ECO:0000313" key="1">
    <source>
        <dbReference type="EMBL" id="PVD24638.1"/>
    </source>
</evidence>
<evidence type="ECO:0000313" key="2">
    <source>
        <dbReference type="Proteomes" id="UP000245119"/>
    </source>
</evidence>
<gene>
    <name evidence="1" type="ORF">C0Q70_15122</name>
</gene>
<comment type="caution">
    <text evidence="1">The sequence shown here is derived from an EMBL/GenBank/DDBJ whole genome shotgun (WGS) entry which is preliminary data.</text>
</comment>
<reference evidence="1 2" key="1">
    <citation type="submission" date="2018-04" db="EMBL/GenBank/DDBJ databases">
        <title>The genome of golden apple snail Pomacea canaliculata provides insight into stress tolerance and invasive adaptation.</title>
        <authorList>
            <person name="Liu C."/>
            <person name="Liu B."/>
            <person name="Ren Y."/>
            <person name="Zhang Y."/>
            <person name="Wang H."/>
            <person name="Li S."/>
            <person name="Jiang F."/>
            <person name="Yin L."/>
            <person name="Zhang G."/>
            <person name="Qian W."/>
            <person name="Fan W."/>
        </authorList>
    </citation>
    <scope>NUCLEOTIDE SEQUENCE [LARGE SCALE GENOMIC DNA]</scope>
    <source>
        <strain evidence="1">SZHN2017</strain>
        <tissue evidence="1">Muscle</tissue>
    </source>
</reference>
<name>A0A2T7NTX7_POMCA</name>
<protein>
    <submittedName>
        <fullName evidence="1">Uncharacterized protein</fullName>
    </submittedName>
</protein>
<keyword evidence="2" id="KW-1185">Reference proteome</keyword>
<proteinExistence type="predicted"/>
<dbReference type="Proteomes" id="UP000245119">
    <property type="component" value="Linkage Group LG9"/>
</dbReference>
<organism evidence="1 2">
    <name type="scientific">Pomacea canaliculata</name>
    <name type="common">Golden apple snail</name>
    <dbReference type="NCBI Taxonomy" id="400727"/>
    <lineage>
        <taxon>Eukaryota</taxon>
        <taxon>Metazoa</taxon>
        <taxon>Spiralia</taxon>
        <taxon>Lophotrochozoa</taxon>
        <taxon>Mollusca</taxon>
        <taxon>Gastropoda</taxon>
        <taxon>Caenogastropoda</taxon>
        <taxon>Architaenioglossa</taxon>
        <taxon>Ampullarioidea</taxon>
        <taxon>Ampullariidae</taxon>
        <taxon>Pomacea</taxon>
    </lineage>
</organism>
<dbReference type="EMBL" id="PZQS01000009">
    <property type="protein sequence ID" value="PVD24638.1"/>
    <property type="molecule type" value="Genomic_DNA"/>
</dbReference>
<dbReference type="AlphaFoldDB" id="A0A2T7NTX7"/>
<sequence>MMEAVFREIFVRQDNRREMREAEECRGRKGAGGKFRVLQDQGPEISCPSDVMSERGAIGRYKCAGQITGFELTLTARSPIVSLSQSER</sequence>